<evidence type="ECO:0000256" key="1">
    <source>
        <dbReference type="SAM" id="Phobius"/>
    </source>
</evidence>
<protein>
    <submittedName>
        <fullName evidence="2">Uncharacterized protein</fullName>
    </submittedName>
</protein>
<keyword evidence="1" id="KW-0472">Membrane</keyword>
<proteinExistence type="predicted"/>
<gene>
    <name evidence="2" type="ORF">LCGC14_0882280</name>
</gene>
<reference evidence="2" key="1">
    <citation type="journal article" date="2015" name="Nature">
        <title>Complex archaea that bridge the gap between prokaryotes and eukaryotes.</title>
        <authorList>
            <person name="Spang A."/>
            <person name="Saw J.H."/>
            <person name="Jorgensen S.L."/>
            <person name="Zaremba-Niedzwiedzka K."/>
            <person name="Martijn J."/>
            <person name="Lind A.E."/>
            <person name="van Eijk R."/>
            <person name="Schleper C."/>
            <person name="Guy L."/>
            <person name="Ettema T.J."/>
        </authorList>
    </citation>
    <scope>NUCLEOTIDE SEQUENCE</scope>
</reference>
<dbReference type="EMBL" id="LAZR01002782">
    <property type="protein sequence ID" value="KKN25686.1"/>
    <property type="molecule type" value="Genomic_DNA"/>
</dbReference>
<keyword evidence="1" id="KW-0812">Transmembrane</keyword>
<dbReference type="AlphaFoldDB" id="A0A0F9RL30"/>
<accession>A0A0F9RL30</accession>
<comment type="caution">
    <text evidence="2">The sequence shown here is derived from an EMBL/GenBank/DDBJ whole genome shotgun (WGS) entry which is preliminary data.</text>
</comment>
<keyword evidence="1" id="KW-1133">Transmembrane helix</keyword>
<organism evidence="2">
    <name type="scientific">marine sediment metagenome</name>
    <dbReference type="NCBI Taxonomy" id="412755"/>
    <lineage>
        <taxon>unclassified sequences</taxon>
        <taxon>metagenomes</taxon>
        <taxon>ecological metagenomes</taxon>
    </lineage>
</organism>
<sequence>MRKKYTLSFLIIISLSFSGMMISVLGQTTYTCEMNAEDQVILELLKVDEYYSRTMSKGELGAKKKFQVSNVSSEEDYYLVQVNFWDPISANETFNITADFTTTFNVTKDPAIGRVLYSIPPVTKCGYIIRGSSPVVLHPVNSYLSEYVLGSTWNATSNGNTLVMYVRPYTYYFVYDSNGFFSELKITNNTALMERWGIKGQSSTIPGYDLSILIGLTTIAVFSLVYILKKKS</sequence>
<feature type="transmembrane region" description="Helical" evidence="1">
    <location>
        <begin position="210"/>
        <end position="228"/>
    </location>
</feature>
<name>A0A0F9RL30_9ZZZZ</name>
<evidence type="ECO:0000313" key="2">
    <source>
        <dbReference type="EMBL" id="KKN25686.1"/>
    </source>
</evidence>